<sequence>MRHSLTSEMQRQEIVTGIEDPGREIICCSYQRLIHKRFQVAPQEETQRIKVRRAWSPSNRSPTTKLPPGLCSMNGIMHRDRKIRTIVLEIYVLVRRGR</sequence>
<reference evidence="2" key="1">
    <citation type="submission" date="2020-08" db="EMBL/GenBank/DDBJ databases">
        <title>Multicomponent nature underlies the extraordinary mechanical properties of spider dragline silk.</title>
        <authorList>
            <person name="Kono N."/>
            <person name="Nakamura H."/>
            <person name="Mori M."/>
            <person name="Yoshida Y."/>
            <person name="Ohtoshi R."/>
            <person name="Malay A.D."/>
            <person name="Moran D.A.P."/>
            <person name="Tomita M."/>
            <person name="Numata K."/>
            <person name="Arakawa K."/>
        </authorList>
    </citation>
    <scope>NUCLEOTIDE SEQUENCE</scope>
</reference>
<comment type="caution">
    <text evidence="2">The sequence shown here is derived from an EMBL/GenBank/DDBJ whole genome shotgun (WGS) entry which is preliminary data.</text>
</comment>
<dbReference type="EMBL" id="BMAU01021013">
    <property type="protein sequence ID" value="GFX86789.1"/>
    <property type="molecule type" value="Genomic_DNA"/>
</dbReference>
<accession>A0A8X6UYQ8</accession>
<organism evidence="2 3">
    <name type="scientific">Trichonephila clavipes</name>
    <name type="common">Golden silk orbweaver</name>
    <name type="synonym">Nephila clavipes</name>
    <dbReference type="NCBI Taxonomy" id="2585209"/>
    <lineage>
        <taxon>Eukaryota</taxon>
        <taxon>Metazoa</taxon>
        <taxon>Ecdysozoa</taxon>
        <taxon>Arthropoda</taxon>
        <taxon>Chelicerata</taxon>
        <taxon>Arachnida</taxon>
        <taxon>Araneae</taxon>
        <taxon>Araneomorphae</taxon>
        <taxon>Entelegynae</taxon>
        <taxon>Araneoidea</taxon>
        <taxon>Nephilidae</taxon>
        <taxon>Trichonephila</taxon>
    </lineage>
</organism>
<dbReference type="Proteomes" id="UP000887159">
    <property type="component" value="Unassembled WGS sequence"/>
</dbReference>
<evidence type="ECO:0000256" key="1">
    <source>
        <dbReference type="SAM" id="MobiDB-lite"/>
    </source>
</evidence>
<proteinExistence type="predicted"/>
<evidence type="ECO:0000313" key="3">
    <source>
        <dbReference type="Proteomes" id="UP000887159"/>
    </source>
</evidence>
<name>A0A8X6UYQ8_TRICX</name>
<feature type="region of interest" description="Disordered" evidence="1">
    <location>
        <begin position="51"/>
        <end position="72"/>
    </location>
</feature>
<evidence type="ECO:0000313" key="2">
    <source>
        <dbReference type="EMBL" id="GFX86789.1"/>
    </source>
</evidence>
<keyword evidence="3" id="KW-1185">Reference proteome</keyword>
<protein>
    <submittedName>
        <fullName evidence="2">Uncharacterized protein</fullName>
    </submittedName>
</protein>
<dbReference type="AlphaFoldDB" id="A0A8X6UYQ8"/>
<gene>
    <name evidence="2" type="ORF">TNCV_1409861</name>
</gene>